<dbReference type="SFLD" id="SFLDS00003">
    <property type="entry name" value="Haloacid_Dehalogenase"/>
    <property type="match status" value="1"/>
</dbReference>
<dbReference type="Gene3D" id="3.30.1240.10">
    <property type="match status" value="1"/>
</dbReference>
<keyword evidence="1" id="KW-0378">Hydrolase</keyword>
<dbReference type="InterPro" id="IPR023214">
    <property type="entry name" value="HAD_sf"/>
</dbReference>
<gene>
    <name evidence="1" type="ORF">FC80_GL000881</name>
</gene>
<accession>A0A0R2CHD6</accession>
<dbReference type="GO" id="GO:0016791">
    <property type="term" value="F:phosphatase activity"/>
    <property type="evidence" value="ECO:0007669"/>
    <property type="project" value="TreeGrafter"/>
</dbReference>
<name>A0A0R2CHD6_9LACO</name>
<dbReference type="InterPro" id="IPR036412">
    <property type="entry name" value="HAD-like_sf"/>
</dbReference>
<dbReference type="Pfam" id="PF08282">
    <property type="entry name" value="Hydrolase_3"/>
    <property type="match status" value="1"/>
</dbReference>
<proteinExistence type="predicted"/>
<dbReference type="PATRIC" id="fig|1423729.3.peg.891"/>
<keyword evidence="2" id="KW-1185">Reference proteome</keyword>
<dbReference type="Gene3D" id="3.40.50.1000">
    <property type="entry name" value="HAD superfamily/HAD-like"/>
    <property type="match status" value="1"/>
</dbReference>
<dbReference type="AlphaFoldDB" id="A0A0R2CHD6"/>
<dbReference type="InterPro" id="IPR006379">
    <property type="entry name" value="HAD-SF_hydro_IIB"/>
</dbReference>
<dbReference type="PANTHER" id="PTHR10000">
    <property type="entry name" value="PHOSPHOSERINE PHOSPHATASE"/>
    <property type="match status" value="1"/>
</dbReference>
<dbReference type="GO" id="GO:0000287">
    <property type="term" value="F:magnesium ion binding"/>
    <property type="evidence" value="ECO:0007669"/>
    <property type="project" value="TreeGrafter"/>
</dbReference>
<sequence length="273" mass="30628">MFSLEQKLIALDLDGTTLNADSLISKKTKDVLQRASQEGHIVSIVTGRPFRISKNYYDELNLKTPMINFNGALGHIPYRHWQNEYQDTFSREIAFDLLKNKDTLGIKLIAAEAKSMMLADSVNSLIDGFFPTALAKSQVLNEHNLVDDPASITLLVEEKSKEKIITALKENYGDYIEIGVWGGKNPILELAPKGITKEKGVRLLANDFKIDRKNIIAFGDEHNDYEMIDYAGWGVVMKNGTETLKKISNDITNLDNTKDGLAIYLEKYLGLAQ</sequence>
<dbReference type="CDD" id="cd07516">
    <property type="entry name" value="HAD_Pase"/>
    <property type="match status" value="1"/>
</dbReference>
<evidence type="ECO:0000313" key="2">
    <source>
        <dbReference type="Proteomes" id="UP000051131"/>
    </source>
</evidence>
<dbReference type="EMBL" id="AYZE01000014">
    <property type="protein sequence ID" value="KRM90887.1"/>
    <property type="molecule type" value="Genomic_DNA"/>
</dbReference>
<dbReference type="InterPro" id="IPR000150">
    <property type="entry name" value="Cof"/>
</dbReference>
<protein>
    <submittedName>
        <fullName evidence="1">HAD superfamily hydrolase</fullName>
    </submittedName>
</protein>
<dbReference type="Proteomes" id="UP000051131">
    <property type="component" value="Unassembled WGS sequence"/>
</dbReference>
<dbReference type="PANTHER" id="PTHR10000:SF23">
    <property type="entry name" value="5-AMINO-6-(5-PHOSPHO-D-RIBITYLAMINO)URACIL PHOSPHATASE YITU"/>
    <property type="match status" value="1"/>
</dbReference>
<evidence type="ECO:0000313" key="1">
    <source>
        <dbReference type="EMBL" id="KRM90887.1"/>
    </source>
</evidence>
<dbReference type="NCBIfam" id="TIGR00099">
    <property type="entry name" value="Cof-subfamily"/>
    <property type="match status" value="1"/>
</dbReference>
<organism evidence="1 2">
    <name type="scientific">Liquorilactobacillus cacaonum DSM 21116</name>
    <dbReference type="NCBI Taxonomy" id="1423729"/>
    <lineage>
        <taxon>Bacteria</taxon>
        <taxon>Bacillati</taxon>
        <taxon>Bacillota</taxon>
        <taxon>Bacilli</taxon>
        <taxon>Lactobacillales</taxon>
        <taxon>Lactobacillaceae</taxon>
        <taxon>Liquorilactobacillus</taxon>
    </lineage>
</organism>
<reference evidence="1 2" key="1">
    <citation type="journal article" date="2015" name="Genome Announc.">
        <title>Expanding the biotechnology potential of lactobacilli through comparative genomics of 213 strains and associated genera.</title>
        <authorList>
            <person name="Sun Z."/>
            <person name="Harris H.M."/>
            <person name="McCann A."/>
            <person name="Guo C."/>
            <person name="Argimon S."/>
            <person name="Zhang W."/>
            <person name="Yang X."/>
            <person name="Jeffery I.B."/>
            <person name="Cooney J.C."/>
            <person name="Kagawa T.F."/>
            <person name="Liu W."/>
            <person name="Song Y."/>
            <person name="Salvetti E."/>
            <person name="Wrobel A."/>
            <person name="Rasinkangas P."/>
            <person name="Parkhill J."/>
            <person name="Rea M.C."/>
            <person name="O'Sullivan O."/>
            <person name="Ritari J."/>
            <person name="Douillard F.P."/>
            <person name="Paul Ross R."/>
            <person name="Yang R."/>
            <person name="Briner A.E."/>
            <person name="Felis G.E."/>
            <person name="de Vos W.M."/>
            <person name="Barrangou R."/>
            <person name="Klaenhammer T.R."/>
            <person name="Caufield P.W."/>
            <person name="Cui Y."/>
            <person name="Zhang H."/>
            <person name="O'Toole P.W."/>
        </authorList>
    </citation>
    <scope>NUCLEOTIDE SEQUENCE [LARGE SCALE GENOMIC DNA]</scope>
    <source>
        <strain evidence="1 2">DSM 21116</strain>
    </source>
</reference>
<dbReference type="STRING" id="1423729.FC80_GL000881"/>
<dbReference type="NCBIfam" id="TIGR01484">
    <property type="entry name" value="HAD-SF-IIB"/>
    <property type="match status" value="1"/>
</dbReference>
<dbReference type="SFLD" id="SFLDG01140">
    <property type="entry name" value="C2.B:_Phosphomannomutase_and_P"/>
    <property type="match status" value="1"/>
</dbReference>
<dbReference type="GO" id="GO:0005829">
    <property type="term" value="C:cytosol"/>
    <property type="evidence" value="ECO:0007669"/>
    <property type="project" value="TreeGrafter"/>
</dbReference>
<dbReference type="SUPFAM" id="SSF56784">
    <property type="entry name" value="HAD-like"/>
    <property type="match status" value="1"/>
</dbReference>
<comment type="caution">
    <text evidence="1">The sequence shown here is derived from an EMBL/GenBank/DDBJ whole genome shotgun (WGS) entry which is preliminary data.</text>
</comment>